<gene>
    <name evidence="1" type="ORF">SAMN05216325_12618</name>
</gene>
<evidence type="ECO:0000313" key="1">
    <source>
        <dbReference type="EMBL" id="SEN59268.1"/>
    </source>
</evidence>
<accession>A0A1H8HUB8</accession>
<reference evidence="1 2" key="1">
    <citation type="submission" date="2016-10" db="EMBL/GenBank/DDBJ databases">
        <authorList>
            <person name="de Groot N.N."/>
        </authorList>
    </citation>
    <scope>NUCLEOTIDE SEQUENCE [LARGE SCALE GENOMIC DNA]</scope>
    <source>
        <strain evidence="1 2">Nm22</strain>
    </source>
</reference>
<organism evidence="1 2">
    <name type="scientific">Nitrosomonas marina</name>
    <dbReference type="NCBI Taxonomy" id="917"/>
    <lineage>
        <taxon>Bacteria</taxon>
        <taxon>Pseudomonadati</taxon>
        <taxon>Pseudomonadota</taxon>
        <taxon>Betaproteobacteria</taxon>
        <taxon>Nitrosomonadales</taxon>
        <taxon>Nitrosomonadaceae</taxon>
        <taxon>Nitrosomonas</taxon>
    </lineage>
</organism>
<dbReference type="EMBL" id="FOCP01000026">
    <property type="protein sequence ID" value="SEN59268.1"/>
    <property type="molecule type" value="Genomic_DNA"/>
</dbReference>
<dbReference type="RefSeq" id="WP_090634244.1">
    <property type="nucleotide sequence ID" value="NZ_FOCP01000026.1"/>
</dbReference>
<dbReference type="Proteomes" id="UP000199459">
    <property type="component" value="Unassembled WGS sequence"/>
</dbReference>
<dbReference type="InterPro" id="IPR053842">
    <property type="entry name" value="NikA-like"/>
</dbReference>
<dbReference type="OrthoDB" id="8548224at2"/>
<sequence>MTSYKDDFNGNKPLSPYSIRFTQEERQKLERMAHGISLSEFIRSCLFKENVSIRRTKGRSPVKDEQALARLIGVLGQSRIPNNINQLAKAANTGSLPVNPDTEKRLNEAYNIILWMRRQLIQALGLKAE</sequence>
<dbReference type="AlphaFoldDB" id="A0A1H8HUB8"/>
<protein>
    <submittedName>
        <fullName evidence="1">Mobilisation protein (MobC)</fullName>
    </submittedName>
</protein>
<proteinExistence type="predicted"/>
<name>A0A1H8HUB8_9PROT</name>
<evidence type="ECO:0000313" key="2">
    <source>
        <dbReference type="Proteomes" id="UP000199459"/>
    </source>
</evidence>
<dbReference type="Pfam" id="PF21983">
    <property type="entry name" value="NikA-like"/>
    <property type="match status" value="1"/>
</dbReference>